<feature type="compositionally biased region" description="Low complexity" evidence="1">
    <location>
        <begin position="428"/>
        <end position="454"/>
    </location>
</feature>
<dbReference type="AlphaFoldDB" id="A0AAJ0C473"/>
<protein>
    <submittedName>
        <fullName evidence="2">Uncharacterized protein</fullName>
    </submittedName>
</protein>
<feature type="region of interest" description="Disordered" evidence="1">
    <location>
        <begin position="424"/>
        <end position="456"/>
    </location>
</feature>
<feature type="compositionally biased region" description="Polar residues" evidence="1">
    <location>
        <begin position="277"/>
        <end position="291"/>
    </location>
</feature>
<name>A0AAJ0C473_9PEZI</name>
<feature type="region of interest" description="Disordered" evidence="1">
    <location>
        <begin position="273"/>
        <end position="317"/>
    </location>
</feature>
<dbReference type="EMBL" id="MU839005">
    <property type="protein sequence ID" value="KAK1768409.1"/>
    <property type="molecule type" value="Genomic_DNA"/>
</dbReference>
<keyword evidence="3" id="KW-1185">Reference proteome</keyword>
<organism evidence="2 3">
    <name type="scientific">Phialemonium atrogriseum</name>
    <dbReference type="NCBI Taxonomy" id="1093897"/>
    <lineage>
        <taxon>Eukaryota</taxon>
        <taxon>Fungi</taxon>
        <taxon>Dikarya</taxon>
        <taxon>Ascomycota</taxon>
        <taxon>Pezizomycotina</taxon>
        <taxon>Sordariomycetes</taxon>
        <taxon>Sordariomycetidae</taxon>
        <taxon>Cephalothecales</taxon>
        <taxon>Cephalothecaceae</taxon>
        <taxon>Phialemonium</taxon>
    </lineage>
</organism>
<evidence type="ECO:0000313" key="2">
    <source>
        <dbReference type="EMBL" id="KAK1768409.1"/>
    </source>
</evidence>
<proteinExistence type="predicted"/>
<sequence length="581" mass="65601">MSHNFRVELQTVDREPSDLTAAFATVARRYHNLRRAEPFSVDKLIMASANDPFQPVFRWKSVQGWDRYLRFDKAQGLFQAPDPMWWYSQEDGVLVYPVKTVVGTEAEPGNAFTGFAYELFDLETNQHTVIPFDVRNNIIRRVRLNHGVLIFDWAEAMPYRFNFGQEIIVISPPRWMFFGSEWKIHGVGFILSDLDRFFSAHTPNHYAVYSHRESPDPGVFPQIMEELSVWDISCPSPNPPSSVANNGNQNQVVAAGASGTGLSLLGALPSTASTSSQIHLQPQSQNNNGTGIRSDDNATGGEGGTEPGTRQQVPSGPVLIRRLQERDLDFYRILQGNTPKLRHLAFDKHNVFFTEEDHCFARGIPIVPFGTTDDDGPDSIPRCRRLFGPHWVDICGAEGDRLANVCRHVAPLKTPWGLRQGDEEYEEYTTSSDESNDSSYSDESSSSSGSDDGTTAVLKTTYPWPSELRRLGLWPWNEADTTSTPPTRWPGYAPCWRHDVFPFMTVAQVLDFGARVRISARVWLMYTVVEAPLVTLNPRRPEMVELHPDWVHHMMAAGTMAGDERWIIGQDNSRRIAILRF</sequence>
<comment type="caution">
    <text evidence="2">The sequence shown here is derived from an EMBL/GenBank/DDBJ whole genome shotgun (WGS) entry which is preliminary data.</text>
</comment>
<dbReference type="Proteomes" id="UP001244011">
    <property type="component" value="Unassembled WGS sequence"/>
</dbReference>
<accession>A0AAJ0C473</accession>
<evidence type="ECO:0000256" key="1">
    <source>
        <dbReference type="SAM" id="MobiDB-lite"/>
    </source>
</evidence>
<evidence type="ECO:0000313" key="3">
    <source>
        <dbReference type="Proteomes" id="UP001244011"/>
    </source>
</evidence>
<gene>
    <name evidence="2" type="ORF">QBC33DRAFT_514018</name>
</gene>
<dbReference type="GeneID" id="85309212"/>
<reference evidence="2" key="1">
    <citation type="submission" date="2023-06" db="EMBL/GenBank/DDBJ databases">
        <title>Genome-scale phylogeny and comparative genomics of the fungal order Sordariales.</title>
        <authorList>
            <consortium name="Lawrence Berkeley National Laboratory"/>
            <person name="Hensen N."/>
            <person name="Bonometti L."/>
            <person name="Westerberg I."/>
            <person name="Brannstrom I.O."/>
            <person name="Guillou S."/>
            <person name="Cros-Aarteil S."/>
            <person name="Calhoun S."/>
            <person name="Haridas S."/>
            <person name="Kuo A."/>
            <person name="Mondo S."/>
            <person name="Pangilinan J."/>
            <person name="Riley R."/>
            <person name="Labutti K."/>
            <person name="Andreopoulos B."/>
            <person name="Lipzen A."/>
            <person name="Chen C."/>
            <person name="Yanf M."/>
            <person name="Daum C."/>
            <person name="Ng V."/>
            <person name="Clum A."/>
            <person name="Steindorff A."/>
            <person name="Ohm R."/>
            <person name="Martin F."/>
            <person name="Silar P."/>
            <person name="Natvig D."/>
            <person name="Lalanne C."/>
            <person name="Gautier V."/>
            <person name="Ament-Velasquez S.L."/>
            <person name="Kruys A."/>
            <person name="Hutchinson M.I."/>
            <person name="Powell A.J."/>
            <person name="Barry K."/>
            <person name="Miller A.N."/>
            <person name="Grigoriev I.V."/>
            <person name="Debuchy R."/>
            <person name="Gladieux P."/>
            <person name="Thoren M.H."/>
            <person name="Johannesson H."/>
        </authorList>
    </citation>
    <scope>NUCLEOTIDE SEQUENCE</scope>
    <source>
        <strain evidence="2">8032-3</strain>
    </source>
</reference>
<dbReference type="RefSeq" id="XP_060284622.1">
    <property type="nucleotide sequence ID" value="XM_060426025.1"/>
</dbReference>